<dbReference type="InterPro" id="IPR015422">
    <property type="entry name" value="PyrdxlP-dep_Trfase_small"/>
</dbReference>
<dbReference type="EC" id="2.1.2.1" evidence="1"/>
<evidence type="ECO:0000313" key="1">
    <source>
        <dbReference type="EMBL" id="MBB2202818.1"/>
    </source>
</evidence>
<proteinExistence type="predicted"/>
<keyword evidence="1" id="KW-0489">Methyltransferase</keyword>
<dbReference type="GO" id="GO:0008168">
    <property type="term" value="F:methyltransferase activity"/>
    <property type="evidence" value="ECO:0007669"/>
    <property type="project" value="UniProtKB-KW"/>
</dbReference>
<gene>
    <name evidence="1" type="primary">glyA</name>
    <name evidence="1" type="ORF">HLH28_14775</name>
</gene>
<name>A0A7W4K9G8_9PROT</name>
<organism evidence="1 2">
    <name type="scientific">Gluconacetobacter tumulisoli</name>
    <dbReference type="NCBI Taxonomy" id="1286189"/>
    <lineage>
        <taxon>Bacteria</taxon>
        <taxon>Pseudomonadati</taxon>
        <taxon>Pseudomonadota</taxon>
        <taxon>Alphaproteobacteria</taxon>
        <taxon>Acetobacterales</taxon>
        <taxon>Acetobacteraceae</taxon>
        <taxon>Gluconacetobacter</taxon>
    </lineage>
</organism>
<dbReference type="Proteomes" id="UP000578030">
    <property type="component" value="Unassembled WGS sequence"/>
</dbReference>
<dbReference type="InterPro" id="IPR015424">
    <property type="entry name" value="PyrdxlP-dep_Trfase"/>
</dbReference>
<dbReference type="AlphaFoldDB" id="A0A7W4K9G8"/>
<reference evidence="1 2" key="1">
    <citation type="submission" date="2020-04" db="EMBL/GenBank/DDBJ databases">
        <title>Description of novel Gluconacetobacter.</title>
        <authorList>
            <person name="Sombolestani A."/>
        </authorList>
    </citation>
    <scope>NUCLEOTIDE SEQUENCE [LARGE SCALE GENOMIC DNA]</scope>
    <source>
        <strain evidence="1 2">LMG 27802</strain>
    </source>
</reference>
<protein>
    <submittedName>
        <fullName evidence="1">Serine hydroxymethyltransferase</fullName>
        <ecNumber evidence="1">2.1.2.1</ecNumber>
    </submittedName>
</protein>
<dbReference type="SUPFAM" id="SSF53383">
    <property type="entry name" value="PLP-dependent transferases"/>
    <property type="match status" value="1"/>
</dbReference>
<keyword evidence="2" id="KW-1185">Reference proteome</keyword>
<comment type="caution">
    <text evidence="1">The sequence shown here is derived from an EMBL/GenBank/DDBJ whole genome shotgun (WGS) entry which is preliminary data.</text>
</comment>
<sequence>MPDQMSQSGLHAFFRSTLAERDPDVAAMIGGELVRQREGIELIASENMV</sequence>
<dbReference type="GO" id="GO:0032259">
    <property type="term" value="P:methylation"/>
    <property type="evidence" value="ECO:0007669"/>
    <property type="project" value="UniProtKB-KW"/>
</dbReference>
<keyword evidence="1" id="KW-0808">Transferase</keyword>
<dbReference type="GO" id="GO:0004372">
    <property type="term" value="F:glycine hydroxymethyltransferase activity"/>
    <property type="evidence" value="ECO:0007669"/>
    <property type="project" value="UniProtKB-EC"/>
</dbReference>
<evidence type="ECO:0000313" key="2">
    <source>
        <dbReference type="Proteomes" id="UP000578030"/>
    </source>
</evidence>
<dbReference type="EMBL" id="JABEQM010000014">
    <property type="protein sequence ID" value="MBB2202818.1"/>
    <property type="molecule type" value="Genomic_DNA"/>
</dbReference>
<accession>A0A7W4K9G8</accession>
<dbReference type="Gene3D" id="3.90.1150.10">
    <property type="entry name" value="Aspartate Aminotransferase, domain 1"/>
    <property type="match status" value="1"/>
</dbReference>
<feature type="non-terminal residue" evidence="1">
    <location>
        <position position="49"/>
    </location>
</feature>